<sequence length="287" mass="33307">MARHHKLQKTSKHKKIKAIDPFYSGPRRDILFKDRKYSNKPPSDLTGQEIPRKVREMMKAKEQLKNKTPAQKSRSSARREGSQIWTQDTTAAQVPVFKKGKYEGISHFYRRMDKAAQESITKAELESQFDVKFERTGKNKLTLTNQKDPVLETEDGEKAEVVKSTKTKRRKEKLMQKMEERTAFERDEFDEFHDDIKFGEVVEAPPQINAAPRKAPEVKKAGDKRLLLIEALKPAPEPEAEKPRSLFDELPTLDTATVRALRREEARSRAVDTYRKLKKFKNNKKKA</sequence>
<evidence type="ECO:0008006" key="4">
    <source>
        <dbReference type="Google" id="ProtNLM"/>
    </source>
</evidence>
<dbReference type="PANTHER" id="PTHR21838:SF2">
    <property type="entry name" value="COILED-COIL DOMAIN-CONTAINING PROTEIN 137"/>
    <property type="match status" value="1"/>
</dbReference>
<accession>A0A1D1UU30</accession>
<dbReference type="EMBL" id="BDGG01000002">
    <property type="protein sequence ID" value="GAU93174.1"/>
    <property type="molecule type" value="Genomic_DNA"/>
</dbReference>
<evidence type="ECO:0000313" key="2">
    <source>
        <dbReference type="EMBL" id="GAU93174.1"/>
    </source>
</evidence>
<dbReference type="GO" id="GO:0005634">
    <property type="term" value="C:nucleus"/>
    <property type="evidence" value="ECO:0007669"/>
    <property type="project" value="TreeGrafter"/>
</dbReference>
<evidence type="ECO:0000256" key="1">
    <source>
        <dbReference type="SAM" id="MobiDB-lite"/>
    </source>
</evidence>
<dbReference type="PANTHER" id="PTHR21838">
    <property type="entry name" value="COILED-COIL DOMAIN-CONTAINING PROTEIN 137"/>
    <property type="match status" value="1"/>
</dbReference>
<protein>
    <recommendedName>
        <fullName evidence="4">Coiled-coil domain-containing protein 137</fullName>
    </recommendedName>
</protein>
<dbReference type="Proteomes" id="UP000186922">
    <property type="component" value="Unassembled WGS sequence"/>
</dbReference>
<comment type="caution">
    <text evidence="2">The sequence shown here is derived from an EMBL/GenBank/DDBJ whole genome shotgun (WGS) entry which is preliminary data.</text>
</comment>
<dbReference type="STRING" id="947166.A0A1D1UU30"/>
<organism evidence="2 3">
    <name type="scientific">Ramazzottius varieornatus</name>
    <name type="common">Water bear</name>
    <name type="synonym">Tardigrade</name>
    <dbReference type="NCBI Taxonomy" id="947166"/>
    <lineage>
        <taxon>Eukaryota</taxon>
        <taxon>Metazoa</taxon>
        <taxon>Ecdysozoa</taxon>
        <taxon>Tardigrada</taxon>
        <taxon>Eutardigrada</taxon>
        <taxon>Parachela</taxon>
        <taxon>Hypsibioidea</taxon>
        <taxon>Ramazzottiidae</taxon>
        <taxon>Ramazzottius</taxon>
    </lineage>
</organism>
<feature type="region of interest" description="Disordered" evidence="1">
    <location>
        <begin position="58"/>
        <end position="88"/>
    </location>
</feature>
<dbReference type="InterPro" id="IPR026680">
    <property type="entry name" value="CCDC137"/>
</dbReference>
<proteinExistence type="predicted"/>
<feature type="compositionally biased region" description="Basic residues" evidence="1">
    <location>
        <begin position="1"/>
        <end position="16"/>
    </location>
</feature>
<evidence type="ECO:0000313" key="3">
    <source>
        <dbReference type="Proteomes" id="UP000186922"/>
    </source>
</evidence>
<reference evidence="2 3" key="1">
    <citation type="journal article" date="2016" name="Nat. Commun.">
        <title>Extremotolerant tardigrade genome and improved radiotolerance of human cultured cells by tardigrade-unique protein.</title>
        <authorList>
            <person name="Hashimoto T."/>
            <person name="Horikawa D.D."/>
            <person name="Saito Y."/>
            <person name="Kuwahara H."/>
            <person name="Kozuka-Hata H."/>
            <person name="Shin-I T."/>
            <person name="Minakuchi Y."/>
            <person name="Ohishi K."/>
            <person name="Motoyama A."/>
            <person name="Aizu T."/>
            <person name="Enomoto A."/>
            <person name="Kondo K."/>
            <person name="Tanaka S."/>
            <person name="Hara Y."/>
            <person name="Koshikawa S."/>
            <person name="Sagara H."/>
            <person name="Miura T."/>
            <person name="Yokobori S."/>
            <person name="Miyagawa K."/>
            <person name="Suzuki Y."/>
            <person name="Kubo T."/>
            <person name="Oyama M."/>
            <person name="Kohara Y."/>
            <person name="Fujiyama A."/>
            <person name="Arakawa K."/>
            <person name="Katayama T."/>
            <person name="Toyoda A."/>
            <person name="Kunieda T."/>
        </authorList>
    </citation>
    <scope>NUCLEOTIDE SEQUENCE [LARGE SCALE GENOMIC DNA]</scope>
    <source>
        <strain evidence="2 3">YOKOZUNA-1</strain>
    </source>
</reference>
<dbReference type="AlphaFoldDB" id="A0A1D1UU30"/>
<name>A0A1D1UU30_RAMVA</name>
<keyword evidence="3" id="KW-1185">Reference proteome</keyword>
<feature type="region of interest" description="Disordered" evidence="1">
    <location>
        <begin position="1"/>
        <end position="22"/>
    </location>
</feature>
<gene>
    <name evidence="2" type="primary">RvY_05153-1</name>
    <name evidence="2" type="synonym">RvY_05153.1</name>
    <name evidence="2" type="ORF">RvY_05153</name>
</gene>
<dbReference type="OrthoDB" id="5876637at2759"/>